<proteinExistence type="predicted"/>
<evidence type="ECO:0000313" key="1">
    <source>
        <dbReference type="EMBL" id="KAK1116376.1"/>
    </source>
</evidence>
<accession>A0AA40FCG5</accession>
<dbReference type="Proteomes" id="UP001177670">
    <property type="component" value="Unassembled WGS sequence"/>
</dbReference>
<sequence length="107" mass="11852">MAFERSEPRSIRGSPGNLEPMFATGGTCARFVASRRDFGRNLLRSEEDRLCSPVFFFLELTNQPSFGAGCSSSIELSSERVYFVLNTRTNVTPLSVRAPWASHSAQS</sequence>
<protein>
    <submittedName>
        <fullName evidence="1">Uncharacterized protein</fullName>
    </submittedName>
</protein>
<keyword evidence="2" id="KW-1185">Reference proteome</keyword>
<gene>
    <name evidence="1" type="ORF">K0M31_020470</name>
</gene>
<comment type="caution">
    <text evidence="1">The sequence shown here is derived from an EMBL/GenBank/DDBJ whole genome shotgun (WGS) entry which is preliminary data.</text>
</comment>
<organism evidence="1 2">
    <name type="scientific">Melipona bicolor</name>
    <dbReference type="NCBI Taxonomy" id="60889"/>
    <lineage>
        <taxon>Eukaryota</taxon>
        <taxon>Metazoa</taxon>
        <taxon>Ecdysozoa</taxon>
        <taxon>Arthropoda</taxon>
        <taxon>Hexapoda</taxon>
        <taxon>Insecta</taxon>
        <taxon>Pterygota</taxon>
        <taxon>Neoptera</taxon>
        <taxon>Endopterygota</taxon>
        <taxon>Hymenoptera</taxon>
        <taxon>Apocrita</taxon>
        <taxon>Aculeata</taxon>
        <taxon>Apoidea</taxon>
        <taxon>Anthophila</taxon>
        <taxon>Apidae</taxon>
        <taxon>Melipona</taxon>
    </lineage>
</organism>
<evidence type="ECO:0000313" key="2">
    <source>
        <dbReference type="Proteomes" id="UP001177670"/>
    </source>
</evidence>
<dbReference type="AlphaFoldDB" id="A0AA40FCG5"/>
<name>A0AA40FCG5_9HYME</name>
<reference evidence="1" key="1">
    <citation type="submission" date="2021-10" db="EMBL/GenBank/DDBJ databases">
        <title>Melipona bicolor Genome sequencing and assembly.</title>
        <authorList>
            <person name="Araujo N.S."/>
            <person name="Arias M.C."/>
        </authorList>
    </citation>
    <scope>NUCLEOTIDE SEQUENCE</scope>
    <source>
        <strain evidence="1">USP_2M_L1-L4_2017</strain>
        <tissue evidence="1">Whole body</tissue>
    </source>
</reference>
<dbReference type="EMBL" id="JAHYIQ010000148">
    <property type="protein sequence ID" value="KAK1116376.1"/>
    <property type="molecule type" value="Genomic_DNA"/>
</dbReference>